<dbReference type="Proteomes" id="UP000250192">
    <property type="component" value="Unassembled WGS sequence"/>
</dbReference>
<dbReference type="PANTHER" id="PTHR30576">
    <property type="entry name" value="COLANIC BIOSYNTHESIS UDP-GLUCOSE LIPID CARRIER TRANSFERASE"/>
    <property type="match status" value="1"/>
</dbReference>
<keyword evidence="3 9" id="KW-0808">Transferase</keyword>
<dbReference type="GeneID" id="93758734"/>
<dbReference type="InterPro" id="IPR003362">
    <property type="entry name" value="Bact_transf"/>
</dbReference>
<dbReference type="InterPro" id="IPR017475">
    <property type="entry name" value="EPS_sugar_tfrase"/>
</dbReference>
<evidence type="ECO:0000256" key="5">
    <source>
        <dbReference type="ARBA" id="ARBA00022989"/>
    </source>
</evidence>
<name>A0A2X0U5Q0_9ACTO</name>
<accession>A0A2X0U5Q0</accession>
<evidence type="ECO:0000256" key="7">
    <source>
        <dbReference type="SAM" id="Phobius"/>
    </source>
</evidence>
<feature type="transmembrane region" description="Helical" evidence="7">
    <location>
        <begin position="38"/>
        <end position="59"/>
    </location>
</feature>
<keyword evidence="4 7" id="KW-0812">Transmembrane</keyword>
<feature type="domain" description="Bacterial sugar transferase" evidence="8">
    <location>
        <begin position="33"/>
        <end position="225"/>
    </location>
</feature>
<dbReference type="STRING" id="1660.APY09_00485"/>
<proteinExistence type="inferred from homology"/>
<evidence type="ECO:0000256" key="1">
    <source>
        <dbReference type="ARBA" id="ARBA00004141"/>
    </source>
</evidence>
<dbReference type="GO" id="GO:0016020">
    <property type="term" value="C:membrane"/>
    <property type="evidence" value="ECO:0007669"/>
    <property type="project" value="UniProtKB-SubCell"/>
</dbReference>
<reference evidence="9 10" key="1">
    <citation type="submission" date="2018-06" db="EMBL/GenBank/DDBJ databases">
        <authorList>
            <consortium name="Pathogen Informatics"/>
            <person name="Doyle S."/>
        </authorList>
    </citation>
    <scope>NUCLEOTIDE SEQUENCE [LARGE SCALE GENOMIC DNA]</scope>
    <source>
        <strain evidence="9 10">NCTC9935</strain>
    </source>
</reference>
<dbReference type="EMBL" id="UAPR01000003">
    <property type="protein sequence ID" value="SPT55605.1"/>
    <property type="molecule type" value="Genomic_DNA"/>
</dbReference>
<evidence type="ECO:0000256" key="2">
    <source>
        <dbReference type="ARBA" id="ARBA00006464"/>
    </source>
</evidence>
<dbReference type="OrthoDB" id="9808602at2"/>
<comment type="subcellular location">
    <subcellularLocation>
        <location evidence="1">Membrane</location>
        <topology evidence="1">Multi-pass membrane protein</topology>
    </subcellularLocation>
</comment>
<organism evidence="9 10">
    <name type="scientific">Schaalia odontolytica</name>
    <dbReference type="NCBI Taxonomy" id="1660"/>
    <lineage>
        <taxon>Bacteria</taxon>
        <taxon>Bacillati</taxon>
        <taxon>Actinomycetota</taxon>
        <taxon>Actinomycetes</taxon>
        <taxon>Actinomycetales</taxon>
        <taxon>Actinomycetaceae</taxon>
        <taxon>Schaalia</taxon>
    </lineage>
</organism>
<evidence type="ECO:0000313" key="10">
    <source>
        <dbReference type="Proteomes" id="UP000250192"/>
    </source>
</evidence>
<dbReference type="PANTHER" id="PTHR30576:SF10">
    <property type="entry name" value="SLL5057 PROTEIN"/>
    <property type="match status" value="1"/>
</dbReference>
<dbReference type="Pfam" id="PF02397">
    <property type="entry name" value="Bac_transf"/>
    <property type="match status" value="1"/>
</dbReference>
<sequence>MTTLTKPTARAASTALAFEHASDLAASADNAIKRMCDFFAALIGIILLTPLWIIVALMVRLSDGGPAFFTQERVGLNGTTFTMYKFRTMRVDAEELKASLMEANEADSSAGNSIMFKMANDPRVTRIGAFLRKTSIDELPQLFNVLRGDMSLVGPRPPLPNEVAQYESRVMGKFAVRPGITGLWQISGRSNLSWDETVHLDLSYAQHRSLTLDAWIMLQTVPALLRLEGAY</sequence>
<dbReference type="RefSeq" id="WP_111823654.1">
    <property type="nucleotide sequence ID" value="NZ_CAUQLB010000004.1"/>
</dbReference>
<evidence type="ECO:0000259" key="8">
    <source>
        <dbReference type="Pfam" id="PF02397"/>
    </source>
</evidence>
<evidence type="ECO:0000256" key="3">
    <source>
        <dbReference type="ARBA" id="ARBA00022679"/>
    </source>
</evidence>
<dbReference type="AlphaFoldDB" id="A0A2X0U5Q0"/>
<keyword evidence="10" id="KW-1185">Reference proteome</keyword>
<evidence type="ECO:0000256" key="4">
    <source>
        <dbReference type="ARBA" id="ARBA00022692"/>
    </source>
</evidence>
<evidence type="ECO:0000256" key="6">
    <source>
        <dbReference type="ARBA" id="ARBA00023136"/>
    </source>
</evidence>
<dbReference type="GO" id="GO:0016780">
    <property type="term" value="F:phosphotransferase activity, for other substituted phosphate groups"/>
    <property type="evidence" value="ECO:0007669"/>
    <property type="project" value="TreeGrafter"/>
</dbReference>
<comment type="similarity">
    <text evidence="2">Belongs to the bacterial sugar transferase family.</text>
</comment>
<keyword evidence="6 7" id="KW-0472">Membrane</keyword>
<evidence type="ECO:0000313" key="9">
    <source>
        <dbReference type="EMBL" id="SPT55605.1"/>
    </source>
</evidence>
<keyword evidence="5 7" id="KW-1133">Transmembrane helix</keyword>
<dbReference type="NCBIfam" id="TIGR03025">
    <property type="entry name" value="EPS_sugtrans"/>
    <property type="match status" value="1"/>
</dbReference>
<gene>
    <name evidence="9" type="primary">wcaJ</name>
    <name evidence="9" type="ORF">NCTC9935_01111</name>
</gene>
<protein>
    <submittedName>
        <fullName evidence="9">Colanic biosynthesis UDP-glucose lipid carrier transferase</fullName>
    </submittedName>
</protein>